<protein>
    <recommendedName>
        <fullName evidence="4 17">Undecaprenyl-diphosphatase</fullName>
        <ecNumber evidence="3 17">3.6.1.27</ecNumber>
    </recommendedName>
    <alternativeName>
        <fullName evidence="15 17">Bacitracin resistance protein</fullName>
    </alternativeName>
    <alternativeName>
        <fullName evidence="14 17">Undecaprenyl pyrophosphate phosphatase</fullName>
    </alternativeName>
</protein>
<proteinExistence type="inferred from homology"/>
<reference evidence="18" key="2">
    <citation type="journal article" date="2021" name="PeerJ">
        <title>Extensive microbial diversity within the chicken gut microbiome revealed by metagenomics and culture.</title>
        <authorList>
            <person name="Gilroy R."/>
            <person name="Ravi A."/>
            <person name="Getino M."/>
            <person name="Pursley I."/>
            <person name="Horton D.L."/>
            <person name="Alikhan N.F."/>
            <person name="Baker D."/>
            <person name="Gharbi K."/>
            <person name="Hall N."/>
            <person name="Watson M."/>
            <person name="Adriaenssens E.M."/>
            <person name="Foster-Nyarko E."/>
            <person name="Jarju S."/>
            <person name="Secka A."/>
            <person name="Antonio M."/>
            <person name="Oren A."/>
            <person name="Chaudhuri R.R."/>
            <person name="La Ragione R."/>
            <person name="Hildebrand F."/>
            <person name="Pallen M.J."/>
        </authorList>
    </citation>
    <scope>NUCLEOTIDE SEQUENCE</scope>
    <source>
        <strain evidence="18">ChiSjej4B22-8148</strain>
    </source>
</reference>
<dbReference type="EMBL" id="DVGK01000053">
    <property type="protein sequence ID" value="HIR13168.1"/>
    <property type="molecule type" value="Genomic_DNA"/>
</dbReference>
<evidence type="ECO:0000313" key="18">
    <source>
        <dbReference type="EMBL" id="HIR13168.1"/>
    </source>
</evidence>
<dbReference type="PANTHER" id="PTHR30622:SF2">
    <property type="entry name" value="UNDECAPRENYL-DIPHOSPHATASE"/>
    <property type="match status" value="1"/>
</dbReference>
<evidence type="ECO:0000256" key="17">
    <source>
        <dbReference type="HAMAP-Rule" id="MF_01006"/>
    </source>
</evidence>
<dbReference type="GO" id="GO:0008360">
    <property type="term" value="P:regulation of cell shape"/>
    <property type="evidence" value="ECO:0007669"/>
    <property type="project" value="UniProtKB-KW"/>
</dbReference>
<evidence type="ECO:0000256" key="11">
    <source>
        <dbReference type="ARBA" id="ARBA00023136"/>
    </source>
</evidence>
<evidence type="ECO:0000256" key="1">
    <source>
        <dbReference type="ARBA" id="ARBA00004651"/>
    </source>
</evidence>
<keyword evidence="6 17" id="KW-0812">Transmembrane</keyword>
<dbReference type="HAMAP" id="MF_01006">
    <property type="entry name" value="Undec_diphosphatase"/>
    <property type="match status" value="1"/>
</dbReference>
<evidence type="ECO:0000256" key="3">
    <source>
        <dbReference type="ARBA" id="ARBA00012374"/>
    </source>
</evidence>
<evidence type="ECO:0000256" key="8">
    <source>
        <dbReference type="ARBA" id="ARBA00022960"/>
    </source>
</evidence>
<evidence type="ECO:0000256" key="5">
    <source>
        <dbReference type="ARBA" id="ARBA00022475"/>
    </source>
</evidence>
<gene>
    <name evidence="17" type="primary">uppP</name>
    <name evidence="18" type="ORF">IAB31_04515</name>
</gene>
<dbReference type="Pfam" id="PF02673">
    <property type="entry name" value="BacA"/>
    <property type="match status" value="1"/>
</dbReference>
<evidence type="ECO:0000256" key="15">
    <source>
        <dbReference type="ARBA" id="ARBA00032932"/>
    </source>
</evidence>
<dbReference type="EC" id="3.6.1.27" evidence="3 17"/>
<evidence type="ECO:0000256" key="12">
    <source>
        <dbReference type="ARBA" id="ARBA00023251"/>
    </source>
</evidence>
<comment type="catalytic activity">
    <reaction evidence="16 17">
        <text>di-trans,octa-cis-undecaprenyl diphosphate + H2O = di-trans,octa-cis-undecaprenyl phosphate + phosphate + H(+)</text>
        <dbReference type="Rhea" id="RHEA:28094"/>
        <dbReference type="ChEBI" id="CHEBI:15377"/>
        <dbReference type="ChEBI" id="CHEBI:15378"/>
        <dbReference type="ChEBI" id="CHEBI:43474"/>
        <dbReference type="ChEBI" id="CHEBI:58405"/>
        <dbReference type="ChEBI" id="CHEBI:60392"/>
        <dbReference type="EC" id="3.6.1.27"/>
    </reaction>
</comment>
<comment type="caution">
    <text evidence="18">The sequence shown here is derived from an EMBL/GenBank/DDBJ whole genome shotgun (WGS) entry which is preliminary data.</text>
</comment>
<feature type="transmembrane region" description="Helical" evidence="17">
    <location>
        <begin position="207"/>
        <end position="225"/>
    </location>
</feature>
<feature type="transmembrane region" description="Helical" evidence="17">
    <location>
        <begin position="137"/>
        <end position="154"/>
    </location>
</feature>
<keyword evidence="11 17" id="KW-0472">Membrane</keyword>
<keyword evidence="12 17" id="KW-0046">Antibiotic resistance</keyword>
<comment type="similarity">
    <text evidence="2 17">Belongs to the UppP family.</text>
</comment>
<organism evidence="18 19">
    <name type="scientific">Candidatus Choladousia intestinavium</name>
    <dbReference type="NCBI Taxonomy" id="2840727"/>
    <lineage>
        <taxon>Bacteria</taxon>
        <taxon>Bacillati</taxon>
        <taxon>Bacillota</taxon>
        <taxon>Clostridia</taxon>
        <taxon>Lachnospirales</taxon>
        <taxon>Lachnospiraceae</taxon>
        <taxon>Lachnospiraceae incertae sedis</taxon>
        <taxon>Candidatus Choladousia</taxon>
    </lineage>
</organism>
<feature type="transmembrane region" description="Helical" evidence="17">
    <location>
        <begin position="42"/>
        <end position="61"/>
    </location>
</feature>
<evidence type="ECO:0000256" key="14">
    <source>
        <dbReference type="ARBA" id="ARBA00032707"/>
    </source>
</evidence>
<dbReference type="InterPro" id="IPR003824">
    <property type="entry name" value="UppP"/>
</dbReference>
<evidence type="ECO:0000256" key="16">
    <source>
        <dbReference type="ARBA" id="ARBA00047594"/>
    </source>
</evidence>
<feature type="transmembrane region" description="Helical" evidence="17">
    <location>
        <begin position="270"/>
        <end position="290"/>
    </location>
</feature>
<dbReference type="Proteomes" id="UP000886757">
    <property type="component" value="Unassembled WGS sequence"/>
</dbReference>
<comment type="function">
    <text evidence="17">Catalyzes the dephosphorylation of undecaprenyl diphosphate (UPP). Confers resistance to bacitracin.</text>
</comment>
<dbReference type="GO" id="GO:0046677">
    <property type="term" value="P:response to antibiotic"/>
    <property type="evidence" value="ECO:0007669"/>
    <property type="project" value="UniProtKB-UniRule"/>
</dbReference>
<name>A0A9D1DA01_9FIRM</name>
<comment type="miscellaneous">
    <text evidence="17">Bacitracin is thought to be involved in the inhibition of peptidoglycan synthesis by sequestering undecaprenyl diphosphate, thereby reducing the pool of lipid carrier available.</text>
</comment>
<keyword evidence="5 17" id="KW-1003">Cell membrane</keyword>
<evidence type="ECO:0000313" key="19">
    <source>
        <dbReference type="Proteomes" id="UP000886757"/>
    </source>
</evidence>
<keyword evidence="13 17" id="KW-0961">Cell wall biogenesis/degradation</keyword>
<dbReference type="PANTHER" id="PTHR30622">
    <property type="entry name" value="UNDECAPRENYL-DIPHOSPHATASE"/>
    <property type="match status" value="1"/>
</dbReference>
<dbReference type="GO" id="GO:0071555">
    <property type="term" value="P:cell wall organization"/>
    <property type="evidence" value="ECO:0007669"/>
    <property type="project" value="UniProtKB-KW"/>
</dbReference>
<keyword evidence="10 17" id="KW-1133">Transmembrane helix</keyword>
<evidence type="ECO:0000256" key="4">
    <source>
        <dbReference type="ARBA" id="ARBA00021581"/>
    </source>
</evidence>
<evidence type="ECO:0000256" key="9">
    <source>
        <dbReference type="ARBA" id="ARBA00022984"/>
    </source>
</evidence>
<sequence length="291" mass="32065">MSVLESIFLGIVQGITEFLPVSSSGHLSILQNVFHIETNGSMLFDIMLHLGTLVAVFVVYHKDIWRMILEALLMLRDIFVNLRLFILNRIHKTSLKYRRIVHNSYRKFVVLILVSTFPTGVLGILGKDLVELSSETLLIPGLCLLITGVLLLMADHTREGRKMPKEVSYPVGLIIGTAQGIATLPGLSRSGTTIAVCLMCGLDRKFAVKYSFILSIPAILGAAVLEVKDVIAEPIAPQQIGIYAVGTVFAAVVGYICIKTMLVVVRNKKFSYFSYYCFAVGLFAIAGHFLL</sequence>
<keyword evidence="9 17" id="KW-0573">Peptidoglycan synthesis</keyword>
<dbReference type="AlphaFoldDB" id="A0A9D1DA01"/>
<dbReference type="GO" id="GO:0009252">
    <property type="term" value="P:peptidoglycan biosynthetic process"/>
    <property type="evidence" value="ECO:0007669"/>
    <property type="project" value="UniProtKB-KW"/>
</dbReference>
<feature type="transmembrane region" description="Helical" evidence="17">
    <location>
        <begin position="108"/>
        <end position="125"/>
    </location>
</feature>
<keyword evidence="8 17" id="KW-0133">Cell shape</keyword>
<evidence type="ECO:0000256" key="13">
    <source>
        <dbReference type="ARBA" id="ARBA00023316"/>
    </source>
</evidence>
<dbReference type="GO" id="GO:0005886">
    <property type="term" value="C:plasma membrane"/>
    <property type="evidence" value="ECO:0007669"/>
    <property type="project" value="UniProtKB-SubCell"/>
</dbReference>
<keyword evidence="7 17" id="KW-0378">Hydrolase</keyword>
<evidence type="ECO:0000256" key="7">
    <source>
        <dbReference type="ARBA" id="ARBA00022801"/>
    </source>
</evidence>
<reference evidence="18" key="1">
    <citation type="submission" date="2020-10" db="EMBL/GenBank/DDBJ databases">
        <authorList>
            <person name="Gilroy R."/>
        </authorList>
    </citation>
    <scope>NUCLEOTIDE SEQUENCE</scope>
    <source>
        <strain evidence="18">ChiSjej4B22-8148</strain>
    </source>
</reference>
<evidence type="ECO:0000256" key="10">
    <source>
        <dbReference type="ARBA" id="ARBA00022989"/>
    </source>
</evidence>
<accession>A0A9D1DA01</accession>
<dbReference type="GO" id="GO:0050380">
    <property type="term" value="F:undecaprenyl-diphosphatase activity"/>
    <property type="evidence" value="ECO:0007669"/>
    <property type="project" value="UniProtKB-UniRule"/>
</dbReference>
<evidence type="ECO:0000256" key="6">
    <source>
        <dbReference type="ARBA" id="ARBA00022692"/>
    </source>
</evidence>
<evidence type="ECO:0000256" key="2">
    <source>
        <dbReference type="ARBA" id="ARBA00010621"/>
    </source>
</evidence>
<comment type="subcellular location">
    <subcellularLocation>
        <location evidence="1 17">Cell membrane</location>
        <topology evidence="1 17">Multi-pass membrane protein</topology>
    </subcellularLocation>
</comment>
<feature type="transmembrane region" description="Helical" evidence="17">
    <location>
        <begin position="240"/>
        <end position="258"/>
    </location>
</feature>